<name>A0A9D1SJ27_9FIRM</name>
<reference evidence="5" key="2">
    <citation type="journal article" date="2021" name="PeerJ">
        <title>Extensive microbial diversity within the chicken gut microbiome revealed by metagenomics and culture.</title>
        <authorList>
            <person name="Gilroy R."/>
            <person name="Ravi A."/>
            <person name="Getino M."/>
            <person name="Pursley I."/>
            <person name="Horton D.L."/>
            <person name="Alikhan N.F."/>
            <person name="Baker D."/>
            <person name="Gharbi K."/>
            <person name="Hall N."/>
            <person name="Watson M."/>
            <person name="Adriaenssens E.M."/>
            <person name="Foster-Nyarko E."/>
            <person name="Jarju S."/>
            <person name="Secka A."/>
            <person name="Antonio M."/>
            <person name="Oren A."/>
            <person name="Chaudhuri R.R."/>
            <person name="La Ragione R."/>
            <person name="Hildebrand F."/>
            <person name="Pallen M.J."/>
        </authorList>
    </citation>
    <scope>NUCLEOTIDE SEQUENCE</scope>
    <source>
        <strain evidence="5">CHK195-12923</strain>
    </source>
</reference>
<evidence type="ECO:0000259" key="4">
    <source>
        <dbReference type="PROSITE" id="PS01124"/>
    </source>
</evidence>
<reference evidence="5" key="1">
    <citation type="submission" date="2020-10" db="EMBL/GenBank/DDBJ databases">
        <authorList>
            <person name="Gilroy R."/>
        </authorList>
    </citation>
    <scope>NUCLEOTIDE SEQUENCE</scope>
    <source>
        <strain evidence="5">CHK195-12923</strain>
    </source>
</reference>
<dbReference type="PANTHER" id="PTHR43280:SF10">
    <property type="entry name" value="REGULATORY PROTEIN POCR"/>
    <property type="match status" value="1"/>
</dbReference>
<evidence type="ECO:0000313" key="5">
    <source>
        <dbReference type="EMBL" id="HIU61477.1"/>
    </source>
</evidence>
<proteinExistence type="predicted"/>
<dbReference type="EMBL" id="DVNE01000022">
    <property type="protein sequence ID" value="HIU61477.1"/>
    <property type="molecule type" value="Genomic_DNA"/>
</dbReference>
<dbReference type="SMART" id="SM00342">
    <property type="entry name" value="HTH_ARAC"/>
    <property type="match status" value="1"/>
</dbReference>
<gene>
    <name evidence="5" type="ORF">IAB69_02385</name>
</gene>
<protein>
    <submittedName>
        <fullName evidence="5">PocR ligand-binding domain-containing protein</fullName>
    </submittedName>
</protein>
<dbReference type="PROSITE" id="PS01124">
    <property type="entry name" value="HTH_ARAC_FAMILY_2"/>
    <property type="match status" value="1"/>
</dbReference>
<organism evidence="5 6">
    <name type="scientific">Candidatus Coproplasma excrementigallinarum</name>
    <dbReference type="NCBI Taxonomy" id="2840747"/>
    <lineage>
        <taxon>Bacteria</taxon>
        <taxon>Bacillati</taxon>
        <taxon>Bacillota</taxon>
        <taxon>Clostridia</taxon>
        <taxon>Eubacteriales</taxon>
        <taxon>Candidatus Coproplasma</taxon>
    </lineage>
</organism>
<evidence type="ECO:0000256" key="2">
    <source>
        <dbReference type="ARBA" id="ARBA00023125"/>
    </source>
</evidence>
<dbReference type="InterPro" id="IPR018771">
    <property type="entry name" value="PocR_dom"/>
</dbReference>
<evidence type="ECO:0000313" key="6">
    <source>
        <dbReference type="Proteomes" id="UP000824110"/>
    </source>
</evidence>
<dbReference type="PROSITE" id="PS00041">
    <property type="entry name" value="HTH_ARAC_FAMILY_1"/>
    <property type="match status" value="1"/>
</dbReference>
<dbReference type="Proteomes" id="UP000824110">
    <property type="component" value="Unassembled WGS sequence"/>
</dbReference>
<dbReference type="PRINTS" id="PR00032">
    <property type="entry name" value="HTHARAC"/>
</dbReference>
<feature type="domain" description="HTH araC/xylS-type" evidence="4">
    <location>
        <begin position="178"/>
        <end position="275"/>
    </location>
</feature>
<dbReference type="InterPro" id="IPR020449">
    <property type="entry name" value="Tscrpt_reg_AraC-type_HTH"/>
</dbReference>
<dbReference type="GO" id="GO:0003700">
    <property type="term" value="F:DNA-binding transcription factor activity"/>
    <property type="evidence" value="ECO:0007669"/>
    <property type="project" value="InterPro"/>
</dbReference>
<sequence length="277" mass="31051">MISTFDITNLDKLLQDFYTVVRIRISIFDDDFNLVTEYPKDAPIFCRNIRSTKDGLKACHDCDKSACLRAKKLRKPHIYTCHAGITEAITPIQIGGGVLGYAILAQMLPAEGYEEAVKNACALAEKYGVPRAKSLTAVSGISKRTTAEIQSAVHILDAISSYVYISNLAQWRNDDISSNIEAYIKANLGEKLNSDVVCQRFNCSRSSLYQLSLKTFGMGIMKYILFCRIERAKELLLAGETISRTAEECGFTEYNYFCKMFKKSTGCSPSEFRNKNQ</sequence>
<dbReference type="InterPro" id="IPR018060">
    <property type="entry name" value="HTH_AraC"/>
</dbReference>
<dbReference type="InterPro" id="IPR009057">
    <property type="entry name" value="Homeodomain-like_sf"/>
</dbReference>
<comment type="caution">
    <text evidence="5">The sequence shown here is derived from an EMBL/GenBank/DDBJ whole genome shotgun (WGS) entry which is preliminary data.</text>
</comment>
<keyword evidence="2" id="KW-0238">DNA-binding</keyword>
<dbReference type="InterPro" id="IPR018062">
    <property type="entry name" value="HTH_AraC-typ_CS"/>
</dbReference>
<keyword evidence="3" id="KW-0804">Transcription</keyword>
<dbReference type="SUPFAM" id="SSF46689">
    <property type="entry name" value="Homeodomain-like"/>
    <property type="match status" value="1"/>
</dbReference>
<accession>A0A9D1SJ27</accession>
<dbReference type="PANTHER" id="PTHR43280">
    <property type="entry name" value="ARAC-FAMILY TRANSCRIPTIONAL REGULATOR"/>
    <property type="match status" value="1"/>
</dbReference>
<evidence type="ECO:0000256" key="1">
    <source>
        <dbReference type="ARBA" id="ARBA00023015"/>
    </source>
</evidence>
<keyword evidence="1" id="KW-0805">Transcription regulation</keyword>
<dbReference type="Pfam" id="PF10114">
    <property type="entry name" value="PocR"/>
    <property type="match status" value="1"/>
</dbReference>
<evidence type="ECO:0000256" key="3">
    <source>
        <dbReference type="ARBA" id="ARBA00023163"/>
    </source>
</evidence>
<dbReference type="Gene3D" id="1.10.10.60">
    <property type="entry name" value="Homeodomain-like"/>
    <property type="match status" value="1"/>
</dbReference>
<dbReference type="Pfam" id="PF12833">
    <property type="entry name" value="HTH_18"/>
    <property type="match status" value="1"/>
</dbReference>
<dbReference type="AlphaFoldDB" id="A0A9D1SJ27"/>
<dbReference type="GO" id="GO:0043565">
    <property type="term" value="F:sequence-specific DNA binding"/>
    <property type="evidence" value="ECO:0007669"/>
    <property type="project" value="InterPro"/>
</dbReference>